<dbReference type="RefSeq" id="WP_142893035.1">
    <property type="nucleotide sequence ID" value="NZ_ML660162.1"/>
</dbReference>
<keyword evidence="2" id="KW-1185">Reference proteome</keyword>
<dbReference type="OrthoDB" id="8525200at2"/>
<evidence type="ECO:0000313" key="1">
    <source>
        <dbReference type="EMBL" id="TQV88527.1"/>
    </source>
</evidence>
<comment type="caution">
    <text evidence="1">The sequence shown here is derived from an EMBL/GenBank/DDBJ whole genome shotgun (WGS) entry which is preliminary data.</text>
</comment>
<dbReference type="AlphaFoldDB" id="A0A545UGE6"/>
<dbReference type="InterPro" id="IPR029016">
    <property type="entry name" value="GAF-like_dom_sf"/>
</dbReference>
<name>A0A545UGE6_9GAMM</name>
<sequence>MKFPHPQALEQGNISQLNQLMEEAAVKNYLLNNPDFLRNNAQLLTHIELSHDCEDATSLVERQIKVLRERNQTLQGQLIDMLHAAHNNEKLLIQCNHFMLSLLQNNDLESLCTDIIAMLKQDFSLDDAALILVGDYQSAGPAQIYSNASDIKTLLNCQFPDSQPLCGRLEIAPKKVLFGELSRELQSFALIPLGKRCEFGLLALASNDVSRFEPEMGTLFVELIAKLVTHLTRRYASA</sequence>
<proteinExistence type="predicted"/>
<dbReference type="InterPro" id="IPR007435">
    <property type="entry name" value="DUF484"/>
</dbReference>
<evidence type="ECO:0000313" key="2">
    <source>
        <dbReference type="Proteomes" id="UP000315439"/>
    </source>
</evidence>
<reference evidence="1 2" key="1">
    <citation type="submission" date="2019-07" db="EMBL/GenBank/DDBJ databases">
        <title>Draft genome for Aliikangiella sp. M105.</title>
        <authorList>
            <person name="Wang G."/>
        </authorList>
    </citation>
    <scope>NUCLEOTIDE SEQUENCE [LARGE SCALE GENOMIC DNA]</scope>
    <source>
        <strain evidence="1 2">M105</strain>
    </source>
</reference>
<accession>A0A545UGE6</accession>
<dbReference type="Pfam" id="PF04340">
    <property type="entry name" value="DUF484"/>
    <property type="match status" value="1"/>
</dbReference>
<gene>
    <name evidence="1" type="ORF">FLL46_08375</name>
</gene>
<dbReference type="Gene3D" id="3.30.450.40">
    <property type="match status" value="1"/>
</dbReference>
<dbReference type="PANTHER" id="PTHR38765:SF1">
    <property type="entry name" value="DUF484 DOMAIN-CONTAINING PROTEIN"/>
    <property type="match status" value="1"/>
</dbReference>
<dbReference type="PANTHER" id="PTHR38765">
    <property type="entry name" value="DUF484 DOMAIN-CONTAINING PROTEIN"/>
    <property type="match status" value="1"/>
</dbReference>
<dbReference type="EMBL" id="VIKS01000004">
    <property type="protein sequence ID" value="TQV88527.1"/>
    <property type="molecule type" value="Genomic_DNA"/>
</dbReference>
<organism evidence="1 2">
    <name type="scientific">Aliikangiella coralliicola</name>
    <dbReference type="NCBI Taxonomy" id="2592383"/>
    <lineage>
        <taxon>Bacteria</taxon>
        <taxon>Pseudomonadati</taxon>
        <taxon>Pseudomonadota</taxon>
        <taxon>Gammaproteobacteria</taxon>
        <taxon>Oceanospirillales</taxon>
        <taxon>Pleioneaceae</taxon>
        <taxon>Aliikangiella</taxon>
    </lineage>
</organism>
<protein>
    <submittedName>
        <fullName evidence="1">DUF484 family protein</fullName>
    </submittedName>
</protein>
<dbReference type="Proteomes" id="UP000315439">
    <property type="component" value="Unassembled WGS sequence"/>
</dbReference>